<feature type="active site" description="Phosphocysteine intermediate" evidence="1">
    <location>
        <position position="133"/>
    </location>
</feature>
<dbReference type="Gene3D" id="3.90.190.10">
    <property type="entry name" value="Protein tyrosine phosphatase superfamily"/>
    <property type="match status" value="1"/>
</dbReference>
<dbReference type="Ensembl" id="ENSCCRT00010080041.1">
    <property type="protein sequence ID" value="ENSCCRP00010072400.1"/>
    <property type="gene ID" value="ENSCCRG00010031420.1"/>
</dbReference>
<organism evidence="4 5">
    <name type="scientific">Cyprinus carpio</name>
    <name type="common">Common carp</name>
    <dbReference type="NCBI Taxonomy" id="7962"/>
    <lineage>
        <taxon>Eukaryota</taxon>
        <taxon>Metazoa</taxon>
        <taxon>Chordata</taxon>
        <taxon>Craniata</taxon>
        <taxon>Vertebrata</taxon>
        <taxon>Euteleostomi</taxon>
        <taxon>Actinopterygii</taxon>
        <taxon>Neopterygii</taxon>
        <taxon>Teleostei</taxon>
        <taxon>Ostariophysi</taxon>
        <taxon>Cypriniformes</taxon>
        <taxon>Cyprinidae</taxon>
        <taxon>Cyprininae</taxon>
        <taxon>Cyprinus</taxon>
    </lineage>
</organism>
<dbReference type="AlphaFoldDB" id="A0A8C1M5C5"/>
<dbReference type="InterPro" id="IPR029021">
    <property type="entry name" value="Prot-tyrosine_phosphatase-like"/>
</dbReference>
<dbReference type="InterPro" id="IPR000340">
    <property type="entry name" value="Dual-sp_phosphatase_cat-dom"/>
</dbReference>
<dbReference type="PANTHER" id="PTHR45682">
    <property type="entry name" value="AGAP008228-PA"/>
    <property type="match status" value="1"/>
</dbReference>
<accession>A0A8C1M5C5</accession>
<evidence type="ECO:0000313" key="4">
    <source>
        <dbReference type="Ensembl" id="ENSCCRP00010072400.1"/>
    </source>
</evidence>
<evidence type="ECO:0000313" key="5">
    <source>
        <dbReference type="Proteomes" id="UP000694427"/>
    </source>
</evidence>
<dbReference type="InterPro" id="IPR020405">
    <property type="entry name" value="Atypical_DUSP_subfamA"/>
</dbReference>
<name>A0A8C1M5C5_CYPCA</name>
<dbReference type="GO" id="GO:0043409">
    <property type="term" value="P:negative regulation of MAPK cascade"/>
    <property type="evidence" value="ECO:0007669"/>
    <property type="project" value="TreeGrafter"/>
</dbReference>
<reference evidence="4" key="1">
    <citation type="submission" date="2025-08" db="UniProtKB">
        <authorList>
            <consortium name="Ensembl"/>
        </authorList>
    </citation>
    <scope>IDENTIFICATION</scope>
</reference>
<dbReference type="SUPFAM" id="SSF52799">
    <property type="entry name" value="(Phosphotyrosine protein) phosphatases II"/>
    <property type="match status" value="1"/>
</dbReference>
<evidence type="ECO:0000256" key="1">
    <source>
        <dbReference type="PIRSR" id="PIRSR620405-1"/>
    </source>
</evidence>
<dbReference type="Pfam" id="PF00782">
    <property type="entry name" value="DSPc"/>
    <property type="match status" value="1"/>
</dbReference>
<reference evidence="4" key="2">
    <citation type="submission" date="2025-09" db="UniProtKB">
        <authorList>
            <consortium name="Ensembl"/>
        </authorList>
    </citation>
    <scope>IDENTIFICATION</scope>
</reference>
<dbReference type="PANTHER" id="PTHR45682:SF3">
    <property type="entry name" value="DUAL SPECIFICITY PROTEIN PHOSPHATASE"/>
    <property type="match status" value="1"/>
</dbReference>
<dbReference type="GO" id="GO:0033549">
    <property type="term" value="F:MAP kinase phosphatase activity"/>
    <property type="evidence" value="ECO:0007669"/>
    <property type="project" value="TreeGrafter"/>
</dbReference>
<keyword evidence="5" id="KW-1185">Reference proteome</keyword>
<sequence>MKVFSQQIHAFPRRKKLKSVGHPKVDLLDPEEPCVPDPRAPEPEPEADLVDTEQLCIPETDLDLKYYLGTFNDEDIVGSVNTRSRYYRGLHINYYGLPTADRCCSDFSEYFVPEAQFIDKALDKRASLVLICCKQGVEHSVTLFLAYLMICHDMMVEEAIDHVMKSRRIRPSRDVLKKLMLLSADLVQQRKLKLQDIKTGSLKKTFPKFEAF</sequence>
<evidence type="ECO:0000256" key="2">
    <source>
        <dbReference type="SAM" id="MobiDB-lite"/>
    </source>
</evidence>
<dbReference type="GO" id="GO:0005737">
    <property type="term" value="C:cytoplasm"/>
    <property type="evidence" value="ECO:0007669"/>
    <property type="project" value="TreeGrafter"/>
</dbReference>
<dbReference type="Proteomes" id="UP000694427">
    <property type="component" value="Unplaced"/>
</dbReference>
<proteinExistence type="predicted"/>
<feature type="region of interest" description="Disordered" evidence="2">
    <location>
        <begin position="14"/>
        <end position="48"/>
    </location>
</feature>
<evidence type="ECO:0000259" key="3">
    <source>
        <dbReference type="Pfam" id="PF00782"/>
    </source>
</evidence>
<protein>
    <recommendedName>
        <fullName evidence="3">Dual specificity phosphatase catalytic domain-containing protein</fullName>
    </recommendedName>
</protein>
<feature type="domain" description="Dual specificity phosphatase catalytic" evidence="3">
    <location>
        <begin position="86"/>
        <end position="181"/>
    </location>
</feature>
<dbReference type="GO" id="GO:0008138">
    <property type="term" value="F:protein tyrosine/serine/threonine phosphatase activity"/>
    <property type="evidence" value="ECO:0007669"/>
    <property type="project" value="InterPro"/>
</dbReference>